<evidence type="ECO:0000256" key="3">
    <source>
        <dbReference type="PROSITE-ProRule" id="PRU00023"/>
    </source>
</evidence>
<dbReference type="PROSITE" id="PS50297">
    <property type="entry name" value="ANK_REP_REGION"/>
    <property type="match status" value="2"/>
</dbReference>
<organism evidence="5 6">
    <name type="scientific">Pogonomyrmex barbatus</name>
    <name type="common">red harvester ant</name>
    <dbReference type="NCBI Taxonomy" id="144034"/>
    <lineage>
        <taxon>Eukaryota</taxon>
        <taxon>Metazoa</taxon>
        <taxon>Ecdysozoa</taxon>
        <taxon>Arthropoda</taxon>
        <taxon>Hexapoda</taxon>
        <taxon>Insecta</taxon>
        <taxon>Pterygota</taxon>
        <taxon>Neoptera</taxon>
        <taxon>Endopterygota</taxon>
        <taxon>Hymenoptera</taxon>
        <taxon>Apocrita</taxon>
        <taxon>Aculeata</taxon>
        <taxon>Formicoidea</taxon>
        <taxon>Formicidae</taxon>
        <taxon>Myrmicinae</taxon>
        <taxon>Pogonomyrmex</taxon>
    </lineage>
</organism>
<dbReference type="PRINTS" id="PR01415">
    <property type="entry name" value="ANKYRIN"/>
</dbReference>
<dbReference type="PANTHER" id="PTHR46680">
    <property type="entry name" value="NF-KAPPA-B INHIBITOR ALPHA"/>
    <property type="match status" value="1"/>
</dbReference>
<dbReference type="PROSITE" id="PS50088">
    <property type="entry name" value="ANK_REPEAT"/>
    <property type="match status" value="2"/>
</dbReference>
<sequence>MWRPTSDGSQTEKHVAGEDRKQRWKCEGYDEDECEAGNVDSGFLSGGNLQFSGEISGAGDSGLPQEGRRAAGVGEGERQRQVAPTTELTSKVTASSSEVAIAEEPMRAIDSGVDLDLTETLSQLSLKHVSLNPLAAKGDKLIQAEPTTPVLLPVSANLTRRDDTVPATYEQHQRDDERRATSNEEPWQLYYTQDDDGDTQLHIAIVQGFVEAALSLIRMAPDSCLLDTMNDDWQSPLHLAVLTHQSLIVRRLILAGADPSLRNFRGNTALHLACISGDLACAKALTDPLSPMERNKLMPGQTIPALPQNLEQRNYSGEMCLHVAAANGNVDLVHLLLRLGADLKAKEGLAGYTALHLAVERENRPLFDFLLPECQRASCLDERTYRGRTAYQLTLDVNSDFARKARRELVRHGAMREPLPESDSDSNSDNSEDEETTRTWTNYLPGIVKTQNAVGVTV</sequence>
<dbReference type="RefSeq" id="XP_011648193.1">
    <property type="nucleotide sequence ID" value="XM_011649891.2"/>
</dbReference>
<name>A0A6I9X5X7_9HYME</name>
<gene>
    <name evidence="6" type="primary">LOC105434229</name>
</gene>
<proteinExistence type="predicted"/>
<dbReference type="PANTHER" id="PTHR46680:SF3">
    <property type="entry name" value="NF-KAPPA-B INHIBITOR CACTUS"/>
    <property type="match status" value="1"/>
</dbReference>
<dbReference type="KEGG" id="pbar:105434229"/>
<dbReference type="SMART" id="SM00248">
    <property type="entry name" value="ANK"/>
    <property type="match status" value="5"/>
</dbReference>
<dbReference type="Gene3D" id="1.25.40.20">
    <property type="entry name" value="Ankyrin repeat-containing domain"/>
    <property type="match status" value="1"/>
</dbReference>
<keyword evidence="1" id="KW-0677">Repeat</keyword>
<dbReference type="OrthoDB" id="20727at2759"/>
<dbReference type="AlphaFoldDB" id="A0A6I9X5X7"/>
<dbReference type="GO" id="GO:0051059">
    <property type="term" value="F:NF-kappaB binding"/>
    <property type="evidence" value="ECO:0007669"/>
    <property type="project" value="TreeGrafter"/>
</dbReference>
<dbReference type="InterPro" id="IPR051070">
    <property type="entry name" value="NF-kappa-B_inhibitor"/>
</dbReference>
<dbReference type="Proteomes" id="UP000504615">
    <property type="component" value="Unplaced"/>
</dbReference>
<dbReference type="GeneID" id="105434229"/>
<feature type="repeat" description="ANK" evidence="3">
    <location>
        <begin position="232"/>
        <end position="264"/>
    </location>
</feature>
<dbReference type="GO" id="GO:0071356">
    <property type="term" value="P:cellular response to tumor necrosis factor"/>
    <property type="evidence" value="ECO:0007669"/>
    <property type="project" value="TreeGrafter"/>
</dbReference>
<accession>A0A6I9X5X7</accession>
<feature type="compositionally biased region" description="Basic and acidic residues" evidence="4">
    <location>
        <begin position="171"/>
        <end position="182"/>
    </location>
</feature>
<feature type="compositionally biased region" description="Basic and acidic residues" evidence="4">
    <location>
        <begin position="10"/>
        <end position="24"/>
    </location>
</feature>
<dbReference type="Pfam" id="PF12796">
    <property type="entry name" value="Ank_2"/>
    <property type="match status" value="1"/>
</dbReference>
<feature type="region of interest" description="Disordered" evidence="4">
    <location>
        <begin position="164"/>
        <end position="185"/>
    </location>
</feature>
<evidence type="ECO:0000313" key="5">
    <source>
        <dbReference type="Proteomes" id="UP000504615"/>
    </source>
</evidence>
<feature type="region of interest" description="Disordered" evidence="4">
    <location>
        <begin position="1"/>
        <end position="24"/>
    </location>
</feature>
<dbReference type="SUPFAM" id="SSF48403">
    <property type="entry name" value="Ankyrin repeat"/>
    <property type="match status" value="1"/>
</dbReference>
<feature type="region of interest" description="Disordered" evidence="4">
    <location>
        <begin position="412"/>
        <end position="442"/>
    </location>
</feature>
<reference evidence="6" key="1">
    <citation type="submission" date="2025-08" db="UniProtKB">
        <authorList>
            <consortium name="RefSeq"/>
        </authorList>
    </citation>
    <scope>IDENTIFICATION</scope>
</reference>
<dbReference type="InterPro" id="IPR002110">
    <property type="entry name" value="Ankyrin_rpt"/>
</dbReference>
<evidence type="ECO:0000256" key="2">
    <source>
        <dbReference type="ARBA" id="ARBA00023043"/>
    </source>
</evidence>
<protein>
    <submittedName>
        <fullName evidence="6">NF-kappa-B inhibitor cactus-like</fullName>
    </submittedName>
</protein>
<evidence type="ECO:0000313" key="6">
    <source>
        <dbReference type="RefSeq" id="XP_011648193.1"/>
    </source>
</evidence>
<evidence type="ECO:0000256" key="4">
    <source>
        <dbReference type="SAM" id="MobiDB-lite"/>
    </source>
</evidence>
<feature type="region of interest" description="Disordered" evidence="4">
    <location>
        <begin position="50"/>
        <end position="86"/>
    </location>
</feature>
<evidence type="ECO:0000256" key="1">
    <source>
        <dbReference type="ARBA" id="ARBA00022737"/>
    </source>
</evidence>
<feature type="repeat" description="ANK" evidence="3">
    <location>
        <begin position="316"/>
        <end position="348"/>
    </location>
</feature>
<dbReference type="GO" id="GO:0005829">
    <property type="term" value="C:cytosol"/>
    <property type="evidence" value="ECO:0007669"/>
    <property type="project" value="TreeGrafter"/>
</dbReference>
<dbReference type="InterPro" id="IPR036770">
    <property type="entry name" value="Ankyrin_rpt-contain_sf"/>
</dbReference>
<keyword evidence="5" id="KW-1185">Reference proteome</keyword>
<keyword evidence="2 3" id="KW-0040">ANK repeat</keyword>
<feature type="compositionally biased region" description="Acidic residues" evidence="4">
    <location>
        <begin position="420"/>
        <end position="435"/>
    </location>
</feature>